<evidence type="ECO:0000313" key="16">
    <source>
        <dbReference type="EMBL" id="MBS7825253.1"/>
    </source>
</evidence>
<dbReference type="InterPro" id="IPR041471">
    <property type="entry name" value="UvrB_inter"/>
</dbReference>
<keyword evidence="9 13" id="KW-0234">DNA repair</keyword>
<evidence type="ECO:0000256" key="2">
    <source>
        <dbReference type="ARBA" id="ARBA00022490"/>
    </source>
</evidence>
<dbReference type="Gene3D" id="3.90.1150.50">
    <property type="entry name" value="Transcription-repair-coupling factor, D7 domain"/>
    <property type="match status" value="1"/>
</dbReference>
<gene>
    <name evidence="13 16" type="primary">mfd</name>
    <name evidence="16" type="ORF">J7561_08555</name>
</gene>
<dbReference type="SMART" id="SM01058">
    <property type="entry name" value="CarD_TRCF"/>
    <property type="match status" value="1"/>
</dbReference>
<dbReference type="GO" id="GO:0016787">
    <property type="term" value="F:hydrolase activity"/>
    <property type="evidence" value="ECO:0007669"/>
    <property type="project" value="UniProtKB-KW"/>
</dbReference>
<dbReference type="GO" id="GO:0005737">
    <property type="term" value="C:cytoplasm"/>
    <property type="evidence" value="ECO:0007669"/>
    <property type="project" value="UniProtKB-SubCell"/>
</dbReference>
<dbReference type="CDD" id="cd17991">
    <property type="entry name" value="DEXHc_TRCF"/>
    <property type="match status" value="1"/>
</dbReference>
<evidence type="ECO:0000256" key="11">
    <source>
        <dbReference type="ARBA" id="ARBA00061399"/>
    </source>
</evidence>
<dbReference type="Gene3D" id="3.30.2060.10">
    <property type="entry name" value="Penicillin-binding protein 1b domain"/>
    <property type="match status" value="1"/>
</dbReference>
<dbReference type="Gene3D" id="3.40.50.300">
    <property type="entry name" value="P-loop containing nucleotide triphosphate hydrolases"/>
    <property type="match status" value="2"/>
</dbReference>
<dbReference type="RefSeq" id="WP_213404239.1">
    <property type="nucleotide sequence ID" value="NZ_JAGIBT010000010.1"/>
</dbReference>
<dbReference type="Pfam" id="PF00270">
    <property type="entry name" value="DEAD"/>
    <property type="match status" value="1"/>
</dbReference>
<dbReference type="InterPro" id="IPR003711">
    <property type="entry name" value="CarD-like/TRCF_RID"/>
</dbReference>
<keyword evidence="3 13" id="KW-0547">Nucleotide-binding</keyword>
<dbReference type="Pfam" id="PF21132">
    <property type="entry name" value="MFD_D3"/>
    <property type="match status" value="1"/>
</dbReference>
<dbReference type="GO" id="GO:0006355">
    <property type="term" value="P:regulation of DNA-templated transcription"/>
    <property type="evidence" value="ECO:0007669"/>
    <property type="project" value="UniProtKB-UniRule"/>
</dbReference>
<evidence type="ECO:0000259" key="15">
    <source>
        <dbReference type="PROSITE" id="PS51194"/>
    </source>
</evidence>
<dbReference type="GO" id="GO:0003678">
    <property type="term" value="F:DNA helicase activity"/>
    <property type="evidence" value="ECO:0007669"/>
    <property type="project" value="TreeGrafter"/>
</dbReference>
<dbReference type="InterPro" id="IPR027417">
    <property type="entry name" value="P-loop_NTPase"/>
</dbReference>
<keyword evidence="7 13" id="KW-0067">ATP-binding</keyword>
<name>A0AB35BZ70_9GAMM</name>
<dbReference type="AlphaFoldDB" id="A0AB35BZ70"/>
<keyword evidence="6" id="KW-0347">Helicase</keyword>
<dbReference type="Gene3D" id="3.40.50.11180">
    <property type="match status" value="1"/>
</dbReference>
<keyword evidence="2 13" id="KW-0963">Cytoplasm</keyword>
<dbReference type="HAMAP" id="MF_00969">
    <property type="entry name" value="TRCF"/>
    <property type="match status" value="1"/>
</dbReference>
<reference evidence="16" key="1">
    <citation type="submission" date="2021-03" db="EMBL/GenBank/DDBJ databases">
        <title>Identification and antibiotic profiling of Wohlfahrtiimonas chitiniclastica, an underestimated human pathogen.</title>
        <authorList>
            <person name="Kopf A."/>
            <person name="Bunk B."/>
            <person name="Coldewey S."/>
            <person name="Gunzer F."/>
            <person name="Riedel T."/>
            <person name="Schroettner P."/>
        </authorList>
    </citation>
    <scope>NUCLEOTIDE SEQUENCE</scope>
    <source>
        <strain evidence="16">DSM 100917</strain>
    </source>
</reference>
<dbReference type="SMART" id="SM00487">
    <property type="entry name" value="DEXDc"/>
    <property type="match status" value="1"/>
</dbReference>
<dbReference type="SMART" id="SM00982">
    <property type="entry name" value="TRCF"/>
    <property type="match status" value="1"/>
</dbReference>
<keyword evidence="5 13" id="KW-0378">Hydrolase</keyword>
<evidence type="ECO:0000313" key="17">
    <source>
        <dbReference type="Proteomes" id="UP000680020"/>
    </source>
</evidence>
<evidence type="ECO:0000256" key="6">
    <source>
        <dbReference type="ARBA" id="ARBA00022806"/>
    </source>
</evidence>
<feature type="domain" description="Helicase ATP-binding" evidence="14">
    <location>
        <begin position="593"/>
        <end position="754"/>
    </location>
</feature>
<dbReference type="SUPFAM" id="SSF143517">
    <property type="entry name" value="TRCF domain-like"/>
    <property type="match status" value="1"/>
</dbReference>
<evidence type="ECO:0000256" key="8">
    <source>
        <dbReference type="ARBA" id="ARBA00023125"/>
    </source>
</evidence>
<keyword evidence="8 13" id="KW-0238">DNA-binding</keyword>
<dbReference type="SUPFAM" id="SSF52540">
    <property type="entry name" value="P-loop containing nucleoside triphosphate hydrolases"/>
    <property type="match status" value="4"/>
</dbReference>
<protein>
    <recommendedName>
        <fullName evidence="12 13">Transcription-repair-coupling factor</fullName>
        <shortName evidence="13">TRCF</shortName>
        <ecNumber evidence="13">3.6.4.-</ecNumber>
    </recommendedName>
</protein>
<comment type="similarity">
    <text evidence="10 13">In the N-terminal section; belongs to the UvrB family.</text>
</comment>
<evidence type="ECO:0000256" key="4">
    <source>
        <dbReference type="ARBA" id="ARBA00022763"/>
    </source>
</evidence>
<dbReference type="NCBIfam" id="TIGR00580">
    <property type="entry name" value="mfd"/>
    <property type="match status" value="1"/>
</dbReference>
<dbReference type="InterPro" id="IPR011545">
    <property type="entry name" value="DEAD/DEAH_box_helicase_dom"/>
</dbReference>
<evidence type="ECO:0000256" key="12">
    <source>
        <dbReference type="ARBA" id="ARBA00070128"/>
    </source>
</evidence>
<proteinExistence type="inferred from homology"/>
<dbReference type="InterPro" id="IPR005118">
    <property type="entry name" value="TRCF_C"/>
</dbReference>
<dbReference type="PANTHER" id="PTHR47964:SF1">
    <property type="entry name" value="ATP-DEPENDENT DNA HELICASE HOMOLOG RECG, CHLOROPLASTIC"/>
    <property type="match status" value="1"/>
</dbReference>
<dbReference type="Pfam" id="PF17757">
    <property type="entry name" value="UvrB_inter"/>
    <property type="match status" value="1"/>
</dbReference>
<dbReference type="EMBL" id="JAGIBU010000009">
    <property type="protein sequence ID" value="MBS7825253.1"/>
    <property type="molecule type" value="Genomic_DNA"/>
</dbReference>
<dbReference type="EC" id="3.6.4.-" evidence="13"/>
<dbReference type="Pfam" id="PF00271">
    <property type="entry name" value="Helicase_C"/>
    <property type="match status" value="1"/>
</dbReference>
<comment type="similarity">
    <text evidence="11 13">In the C-terminal section; belongs to the helicase family. RecG subfamily.</text>
</comment>
<dbReference type="PROSITE" id="PS51194">
    <property type="entry name" value="HELICASE_CTER"/>
    <property type="match status" value="1"/>
</dbReference>
<evidence type="ECO:0000256" key="7">
    <source>
        <dbReference type="ARBA" id="ARBA00022840"/>
    </source>
</evidence>
<comment type="caution">
    <text evidence="16">The sequence shown here is derived from an EMBL/GenBank/DDBJ whole genome shotgun (WGS) entry which is preliminary data.</text>
</comment>
<keyword evidence="4 13" id="KW-0227">DNA damage</keyword>
<dbReference type="Pfam" id="PF03461">
    <property type="entry name" value="TRCF"/>
    <property type="match status" value="1"/>
</dbReference>
<dbReference type="Proteomes" id="UP000680020">
    <property type="component" value="Unassembled WGS sequence"/>
</dbReference>
<accession>A0AB35BZ70</accession>
<sequence>MAKQKAFVVDSASVPSTIKTVDWSVANGAAFAHQLQNAAKNSTQTLVVIVENMQQAESLVQDLAFFDHHAVLFPDTETLPYDAFSPQLNIISARLSALARLRQRSIDTLVVTMPTLMQRIAPPRFLDGHSLLLKPNDHVDREAWRLGLEASGYQHVKQVMEPGEFTIRGGIIDLFPMGIASPIRIELFDDEVETIRTFDPETQRTLETLTELSILPAREFEMSKIALERFEKKFKETFEVDTTKCALYQEIMQGNLPAGIENYLPLFFDKTATLFDYLTEHTTFVLYPELFKSGEQFQKLIDSRYERYRHDVEKPLLSPMRLYLNVLGLEELLSQRPKIQVTFTHEAPAITQINQVPEWLAQHKDNALIITTETHGRREMLLERLKSLALSPKIADDFVTFAKNPAPFAVMVGALSEGFRYDHQFAIVTENGLLGVPMQTRRKKQQKTVDVKSMLTSIDHLKEGDPIVHLKHGVGRYVGLDNIDDNELLVIEYKGNGRLYIPITDLNDLSLYTGGSKESAPWHKLGSDQWEKICKKASEKIHDTAAELLDIYSRRELQKAHGMAIVPEYDDFAKSFPFQTTPDQQRAIDDVLSDLTVGKMDRIICGDVGFGKTEVAMRAAFMAVMNGYQVAVLAPTTLLAEQHVQDFMDRFADWPVKIAGLSRFRSTKETKQTLALLAEGQVDIVIGTHKILSKDVHFKNLGLIVIDEEHRFGVKHKEKLKSLRTEVNLLTMTATPIPRTLNMGLSGLRELSIIATPPVERIAVKTFVNQWNDELMVEAMNRELKRGGQLYILHNEVDTIELMQATIERLMPGITIGIAHGQMKEAELEQVMLDFYHHRIQVLLCTTIVESGIDVPNANTMIINRADKLGLAQLHQLRGRVGRSHQRAYCYLIVPPAREMTKDAIKRIEALTETETLGAGFMIANHDLEIRGAGELLGESQSGQITEMGFSLYMELLTRAVEAIKRGETLDVNQPFKQGMEVTLGLPALIPEDYIMDIPTRLSLYKRIASAEDMSALNDIHIEMIDRFGLLPEQAKRLFKIAEIKLKAAPLNLEKIEANNEGIRIVFGAKPNINLRTLVDLIQQKPDFYQLQGQEVLRYRFPLEEEALRIETVLHLIGKLAP</sequence>
<dbReference type="PROSITE" id="PS51192">
    <property type="entry name" value="HELICASE_ATP_BIND_1"/>
    <property type="match status" value="1"/>
</dbReference>
<dbReference type="PANTHER" id="PTHR47964">
    <property type="entry name" value="ATP-DEPENDENT DNA HELICASE HOMOLOG RECG, CHLOROPLASTIC"/>
    <property type="match status" value="1"/>
</dbReference>
<dbReference type="SUPFAM" id="SSF141259">
    <property type="entry name" value="CarD-like"/>
    <property type="match status" value="1"/>
</dbReference>
<dbReference type="InterPro" id="IPR001650">
    <property type="entry name" value="Helicase_C-like"/>
</dbReference>
<dbReference type="InterPro" id="IPR004576">
    <property type="entry name" value="Mfd"/>
</dbReference>
<evidence type="ECO:0000256" key="13">
    <source>
        <dbReference type="HAMAP-Rule" id="MF_00969"/>
    </source>
</evidence>
<dbReference type="GO" id="GO:0003684">
    <property type="term" value="F:damaged DNA binding"/>
    <property type="evidence" value="ECO:0007669"/>
    <property type="project" value="InterPro"/>
</dbReference>
<evidence type="ECO:0000256" key="5">
    <source>
        <dbReference type="ARBA" id="ARBA00022801"/>
    </source>
</evidence>
<evidence type="ECO:0000256" key="9">
    <source>
        <dbReference type="ARBA" id="ARBA00023204"/>
    </source>
</evidence>
<evidence type="ECO:0000259" key="14">
    <source>
        <dbReference type="PROSITE" id="PS51192"/>
    </source>
</evidence>
<dbReference type="InterPro" id="IPR037235">
    <property type="entry name" value="TRCF-like_C_D7"/>
</dbReference>
<dbReference type="InterPro" id="IPR036101">
    <property type="entry name" value="CarD-like/TRCF_RID_sf"/>
</dbReference>
<dbReference type="InterPro" id="IPR014001">
    <property type="entry name" value="Helicase_ATP-bd"/>
</dbReference>
<dbReference type="FunFam" id="3.40.50.300:FF:000546">
    <property type="entry name" value="Transcription-repair-coupling factor"/>
    <property type="match status" value="1"/>
</dbReference>
<feature type="domain" description="Helicase C-terminal" evidence="15">
    <location>
        <begin position="771"/>
        <end position="929"/>
    </location>
</feature>
<dbReference type="InterPro" id="IPR048635">
    <property type="entry name" value="MFD_D3"/>
</dbReference>
<evidence type="ECO:0000256" key="3">
    <source>
        <dbReference type="ARBA" id="ARBA00022741"/>
    </source>
</evidence>
<dbReference type="Gene3D" id="2.40.10.170">
    <property type="match status" value="1"/>
</dbReference>
<dbReference type="InterPro" id="IPR047112">
    <property type="entry name" value="RecG/Mfd"/>
</dbReference>
<organism evidence="16 17">
    <name type="scientific">Wohlfahrtiimonas chitiniclastica</name>
    <dbReference type="NCBI Taxonomy" id="400946"/>
    <lineage>
        <taxon>Bacteria</taxon>
        <taxon>Pseudomonadati</taxon>
        <taxon>Pseudomonadota</taxon>
        <taxon>Gammaproteobacteria</taxon>
        <taxon>Cardiobacteriales</taxon>
        <taxon>Ignatzschineriaceae</taxon>
        <taxon>Wohlfahrtiimonas</taxon>
    </lineage>
</organism>
<dbReference type="Pfam" id="PF02559">
    <property type="entry name" value="CarD_TRCF_RID"/>
    <property type="match status" value="1"/>
</dbReference>
<dbReference type="Gene3D" id="3.40.50.11140">
    <property type="match status" value="1"/>
</dbReference>
<comment type="subcellular location">
    <subcellularLocation>
        <location evidence="1 13">Cytoplasm</location>
    </subcellularLocation>
</comment>
<evidence type="ECO:0000256" key="1">
    <source>
        <dbReference type="ARBA" id="ARBA00004496"/>
    </source>
</evidence>
<dbReference type="GO" id="GO:0005524">
    <property type="term" value="F:ATP binding"/>
    <property type="evidence" value="ECO:0007669"/>
    <property type="project" value="UniProtKB-UniRule"/>
</dbReference>
<dbReference type="GO" id="GO:0000716">
    <property type="term" value="P:transcription-coupled nucleotide-excision repair, DNA damage recognition"/>
    <property type="evidence" value="ECO:0007669"/>
    <property type="project" value="UniProtKB-UniRule"/>
</dbReference>
<dbReference type="SMART" id="SM00490">
    <property type="entry name" value="HELICc"/>
    <property type="match status" value="1"/>
</dbReference>
<evidence type="ECO:0000256" key="10">
    <source>
        <dbReference type="ARBA" id="ARBA00061104"/>
    </source>
</evidence>
<comment type="function">
    <text evidence="13">Couples transcription and DNA repair by recognizing RNA polymerase (RNAP) stalled at DNA lesions. Mediates ATP-dependent release of RNAP and its truncated transcript from the DNA, and recruitment of nucleotide excision repair machinery to the damaged site.</text>
</comment>